<evidence type="ECO:0008006" key="8">
    <source>
        <dbReference type="Google" id="ProtNLM"/>
    </source>
</evidence>
<evidence type="ECO:0000313" key="7">
    <source>
        <dbReference type="Proteomes" id="UP000594979"/>
    </source>
</evidence>
<dbReference type="InterPro" id="IPR036388">
    <property type="entry name" value="WH-like_DNA-bd_sf"/>
</dbReference>
<feature type="domain" description="Transcriptional repressor PaaX-like C-terminal" evidence="2">
    <location>
        <begin position="173"/>
        <end position="250"/>
    </location>
</feature>
<dbReference type="AlphaFoldDB" id="A0A269ZB69"/>
<dbReference type="InterPro" id="IPR013225">
    <property type="entry name" value="PaaX_C"/>
</dbReference>
<dbReference type="PANTHER" id="PTHR30319:SF1">
    <property type="entry name" value="TRANSCRIPTIONAL REPRESSOR PAAX"/>
    <property type="match status" value="1"/>
</dbReference>
<feature type="domain" description="Transcriptional repressor PaaX-like N-terminal" evidence="1">
    <location>
        <begin position="5"/>
        <end position="71"/>
    </location>
</feature>
<reference evidence="5 7" key="2">
    <citation type="submission" date="2020-12" db="EMBL/GenBank/DDBJ databases">
        <title>FDA dAtabase for Regulatory Grade micrObial Sequences (FDA-ARGOS): Supporting development and validation of Infectious Disease Dx tests.</title>
        <authorList>
            <person name="Sproer C."/>
            <person name="Gronow S."/>
            <person name="Severitt S."/>
            <person name="Schroder I."/>
            <person name="Tallon L."/>
            <person name="Sadzewicz L."/>
            <person name="Zhao X."/>
            <person name="Boylan J."/>
            <person name="Ott S."/>
            <person name="Bowen H."/>
            <person name="Vavikolanu K."/>
            <person name="Mehta A."/>
            <person name="Aluvathingal J."/>
            <person name="Nadendla S."/>
            <person name="Lowell S."/>
            <person name="Myers T."/>
            <person name="Yan Y."/>
            <person name="Sichtig H."/>
        </authorList>
    </citation>
    <scope>NUCLEOTIDE SEQUENCE [LARGE SCALE GENOMIC DNA]</scope>
    <source>
        <strain evidence="5 7">FDAARGOS_902</strain>
    </source>
</reference>
<dbReference type="InterPro" id="IPR012906">
    <property type="entry name" value="PaaX-like_N"/>
</dbReference>
<dbReference type="InterPro" id="IPR011965">
    <property type="entry name" value="PaaX_trns_reg"/>
</dbReference>
<evidence type="ECO:0000259" key="3">
    <source>
        <dbReference type="Pfam" id="PF20803"/>
    </source>
</evidence>
<dbReference type="RefSeq" id="WP_095376316.1">
    <property type="nucleotide sequence ID" value="NZ_CP065682.1"/>
</dbReference>
<protein>
    <recommendedName>
        <fullName evidence="8">Phenylacetic acid degradation operon negative regulatory protein paaX</fullName>
    </recommendedName>
</protein>
<dbReference type="Pfam" id="PF20803">
    <property type="entry name" value="PaaX_M"/>
    <property type="match status" value="1"/>
</dbReference>
<dbReference type="Proteomes" id="UP000594979">
    <property type="component" value="Chromosome"/>
</dbReference>
<evidence type="ECO:0000259" key="1">
    <source>
        <dbReference type="Pfam" id="PF07848"/>
    </source>
</evidence>
<evidence type="ECO:0000259" key="2">
    <source>
        <dbReference type="Pfam" id="PF08223"/>
    </source>
</evidence>
<name>A0A269ZB69_9MICO</name>
<dbReference type="EMBL" id="CP065682">
    <property type="protein sequence ID" value="QPS34004.1"/>
    <property type="molecule type" value="Genomic_DNA"/>
</dbReference>
<dbReference type="EMBL" id="NCWY01000009">
    <property type="protein sequence ID" value="PAK95047.1"/>
    <property type="molecule type" value="Genomic_DNA"/>
</dbReference>
<dbReference type="InterPro" id="IPR048846">
    <property type="entry name" value="PaaX-like_central"/>
</dbReference>
<evidence type="ECO:0000313" key="5">
    <source>
        <dbReference type="EMBL" id="QPS34004.1"/>
    </source>
</evidence>
<sequence length="265" mass="29469">MSVHPQSLFLALAGLHMTDDPTPLSGTSIVFVMGELGVGEAAARSVLQRNAAKGFIVRRKDGRKTFYTVSEPAREILLGGGRKMFVGERPRDWDGRWTLVRIQVPESKRALRHRLSSRLSWAGFGRIDGGTWVAPAKVDVEDILGEEACEVAPVVVYGELQPPTTDAMLVDAFDLDELAVAYEAFGKKWRACAVSGLSPTEALVRRVELHFDWLTLTRTDPQLPPELLPDDWPGFAQWQLFRELNERLGEIEEPALDRFFAGGLV</sequence>
<dbReference type="PIRSF" id="PIRSF020623">
    <property type="entry name" value="PaaX"/>
    <property type="match status" value="1"/>
</dbReference>
<dbReference type="Gene3D" id="1.10.10.10">
    <property type="entry name" value="Winged helix-like DNA-binding domain superfamily/Winged helix DNA-binding domain"/>
    <property type="match status" value="1"/>
</dbReference>
<gene>
    <name evidence="4" type="ORF">B8X04_11175</name>
    <name evidence="5" type="ORF">I6G59_01280</name>
</gene>
<dbReference type="Pfam" id="PF07848">
    <property type="entry name" value="PaaX"/>
    <property type="match status" value="1"/>
</dbReference>
<dbReference type="GO" id="GO:0006351">
    <property type="term" value="P:DNA-templated transcription"/>
    <property type="evidence" value="ECO:0007669"/>
    <property type="project" value="InterPro"/>
</dbReference>
<dbReference type="Gene3D" id="1.20.58.1460">
    <property type="match status" value="1"/>
</dbReference>
<dbReference type="PANTHER" id="PTHR30319">
    <property type="entry name" value="PHENYLACETIC ACID REGULATOR-RELATED TRANSCRIPTIONAL REPRESSOR"/>
    <property type="match status" value="1"/>
</dbReference>
<dbReference type="Proteomes" id="UP000216867">
    <property type="component" value="Unassembled WGS sequence"/>
</dbReference>
<proteinExistence type="predicted"/>
<dbReference type="KEGG" id="bcau:I6G59_01280"/>
<dbReference type="Pfam" id="PF08223">
    <property type="entry name" value="PaaX_C"/>
    <property type="match status" value="1"/>
</dbReference>
<accession>A0A269ZB69</accession>
<organism evidence="4 6">
    <name type="scientific">Brevibacterium casei</name>
    <dbReference type="NCBI Taxonomy" id="33889"/>
    <lineage>
        <taxon>Bacteria</taxon>
        <taxon>Bacillati</taxon>
        <taxon>Actinomycetota</taxon>
        <taxon>Actinomycetes</taxon>
        <taxon>Micrococcales</taxon>
        <taxon>Brevibacteriaceae</taxon>
        <taxon>Brevibacterium</taxon>
    </lineage>
</organism>
<feature type="domain" description="Transcriptional repressor PaaX-like central Cas2-like" evidence="3">
    <location>
        <begin position="91"/>
        <end position="145"/>
    </location>
</feature>
<evidence type="ECO:0000313" key="6">
    <source>
        <dbReference type="Proteomes" id="UP000216867"/>
    </source>
</evidence>
<evidence type="ECO:0000313" key="4">
    <source>
        <dbReference type="EMBL" id="PAK95047.1"/>
    </source>
</evidence>
<reference evidence="4 6" key="1">
    <citation type="submission" date="2017-04" db="EMBL/GenBank/DDBJ databases">
        <title>Kefir bacterial isolates.</title>
        <authorList>
            <person name="Kim Y."/>
            <person name="Blasche S."/>
            <person name="Patil K.R."/>
        </authorList>
    </citation>
    <scope>NUCLEOTIDE SEQUENCE [LARGE SCALE GENOMIC DNA]</scope>
    <source>
        <strain evidence="4 6">OG2</strain>
    </source>
</reference>
<dbReference type="Gene3D" id="3.30.70.2650">
    <property type="match status" value="1"/>
</dbReference>